<evidence type="ECO:0008006" key="4">
    <source>
        <dbReference type="Google" id="ProtNLM"/>
    </source>
</evidence>
<accession>A0A6A6U123</accession>
<feature type="region of interest" description="Disordered" evidence="1">
    <location>
        <begin position="48"/>
        <end position="69"/>
    </location>
</feature>
<evidence type="ECO:0000313" key="3">
    <source>
        <dbReference type="Proteomes" id="UP000799302"/>
    </source>
</evidence>
<evidence type="ECO:0000256" key="1">
    <source>
        <dbReference type="SAM" id="MobiDB-lite"/>
    </source>
</evidence>
<reference evidence="2" key="1">
    <citation type="journal article" date="2020" name="Stud. Mycol.">
        <title>101 Dothideomycetes genomes: a test case for predicting lifestyles and emergence of pathogens.</title>
        <authorList>
            <person name="Haridas S."/>
            <person name="Albert R."/>
            <person name="Binder M."/>
            <person name="Bloem J."/>
            <person name="Labutti K."/>
            <person name="Salamov A."/>
            <person name="Andreopoulos B."/>
            <person name="Baker S."/>
            <person name="Barry K."/>
            <person name="Bills G."/>
            <person name="Bluhm B."/>
            <person name="Cannon C."/>
            <person name="Castanera R."/>
            <person name="Culley D."/>
            <person name="Daum C."/>
            <person name="Ezra D."/>
            <person name="Gonzalez J."/>
            <person name="Henrissat B."/>
            <person name="Kuo A."/>
            <person name="Liang C."/>
            <person name="Lipzen A."/>
            <person name="Lutzoni F."/>
            <person name="Magnuson J."/>
            <person name="Mondo S."/>
            <person name="Nolan M."/>
            <person name="Ohm R."/>
            <person name="Pangilinan J."/>
            <person name="Park H.-J."/>
            <person name="Ramirez L."/>
            <person name="Alfaro M."/>
            <person name="Sun H."/>
            <person name="Tritt A."/>
            <person name="Yoshinaga Y."/>
            <person name="Zwiers L.-H."/>
            <person name="Turgeon B."/>
            <person name="Goodwin S."/>
            <person name="Spatafora J."/>
            <person name="Crous P."/>
            <person name="Grigoriev I."/>
        </authorList>
    </citation>
    <scope>NUCLEOTIDE SEQUENCE</scope>
    <source>
        <strain evidence="2">CBS 115976</strain>
    </source>
</reference>
<organism evidence="2 3">
    <name type="scientific">Microthyrium microscopicum</name>
    <dbReference type="NCBI Taxonomy" id="703497"/>
    <lineage>
        <taxon>Eukaryota</taxon>
        <taxon>Fungi</taxon>
        <taxon>Dikarya</taxon>
        <taxon>Ascomycota</taxon>
        <taxon>Pezizomycotina</taxon>
        <taxon>Dothideomycetes</taxon>
        <taxon>Dothideomycetes incertae sedis</taxon>
        <taxon>Microthyriales</taxon>
        <taxon>Microthyriaceae</taxon>
        <taxon>Microthyrium</taxon>
    </lineage>
</organism>
<gene>
    <name evidence="2" type="ORF">BT63DRAFT_459580</name>
</gene>
<evidence type="ECO:0000313" key="2">
    <source>
        <dbReference type="EMBL" id="KAF2664963.1"/>
    </source>
</evidence>
<feature type="compositionally biased region" description="Polar residues" evidence="1">
    <location>
        <begin position="48"/>
        <end position="62"/>
    </location>
</feature>
<dbReference type="EMBL" id="MU004241">
    <property type="protein sequence ID" value="KAF2664963.1"/>
    <property type="molecule type" value="Genomic_DNA"/>
</dbReference>
<sequence length="405" mass="46213">MSEIRVSQAYTIPRDTGGDVILLLNMDCLLEGLFIWESDTSDTSAISHLSETTDTSGVTQTSEKPETQGPIQIPPMLLVDSKVLKRTSEYFRRYLDGGVAKRWKPAQVVSAAEVDPALPVPLLTTMPVISCLDVPFDALILFMQILHGYVDLKCQHFRITGQLLFEVVELADYYIALPSLQRSGQLQLLFDDIVQWLNLYSNDLHTQLFYGLALPDSAPNAGMLSLPLRAMEDPYWVTNDFDTFAWLFAAAWSLGDKNHLKDFAIALLWSAKDNIGTILKHSTRESYVTKPKVMETAMWHALAYIQDEARQIFDEKGLEGNIFPIQHRFHHLNEYKYGVKFLRPRNKRDYNKAHWEEMDESKSGELSQKAKMAYLLINARITELLQSPRFLDIAEGEEDYRPVTD</sequence>
<name>A0A6A6U123_9PEZI</name>
<dbReference type="Proteomes" id="UP000799302">
    <property type="component" value="Unassembled WGS sequence"/>
</dbReference>
<protein>
    <recommendedName>
        <fullName evidence="4">BTB domain-containing protein</fullName>
    </recommendedName>
</protein>
<proteinExistence type="predicted"/>
<dbReference type="AlphaFoldDB" id="A0A6A6U123"/>
<keyword evidence="3" id="KW-1185">Reference proteome</keyword>